<dbReference type="Proteomes" id="UP000824469">
    <property type="component" value="Unassembled WGS sequence"/>
</dbReference>
<accession>A0AA38LHF1</accession>
<dbReference type="Gene3D" id="2.60.120.330">
    <property type="entry name" value="B-lactam Antibiotic, Isopenicillin N Synthase, Chain"/>
    <property type="match status" value="1"/>
</dbReference>
<protein>
    <submittedName>
        <fullName evidence="1">Uncharacterized protein</fullName>
    </submittedName>
</protein>
<dbReference type="AlphaFoldDB" id="A0AA38LHF1"/>
<dbReference type="EMBL" id="JAHRHJ020000002">
    <property type="protein sequence ID" value="KAH9325083.1"/>
    <property type="molecule type" value="Genomic_DNA"/>
</dbReference>
<feature type="non-terminal residue" evidence="1">
    <location>
        <position position="1"/>
    </location>
</feature>
<comment type="caution">
    <text evidence="1">The sequence shown here is derived from an EMBL/GenBank/DDBJ whole genome shotgun (WGS) entry which is preliminary data.</text>
</comment>
<evidence type="ECO:0000313" key="1">
    <source>
        <dbReference type="EMBL" id="KAH9325083.1"/>
    </source>
</evidence>
<sequence>YTHLSVVENLMSNGFNNLRVKEKYIFAPHKRPQMSKVFRSYNIQVVDLKDLDGPNTNKVVNQIKSACEEDGFFH</sequence>
<dbReference type="SUPFAM" id="SSF51197">
    <property type="entry name" value="Clavaminate synthase-like"/>
    <property type="match status" value="1"/>
</dbReference>
<feature type="non-terminal residue" evidence="1">
    <location>
        <position position="74"/>
    </location>
</feature>
<dbReference type="OMA" id="WQERYIM"/>
<keyword evidence="2" id="KW-1185">Reference proteome</keyword>
<reference evidence="1 2" key="1">
    <citation type="journal article" date="2021" name="Nat. Plants">
        <title>The Taxus genome provides insights into paclitaxel biosynthesis.</title>
        <authorList>
            <person name="Xiong X."/>
            <person name="Gou J."/>
            <person name="Liao Q."/>
            <person name="Li Y."/>
            <person name="Zhou Q."/>
            <person name="Bi G."/>
            <person name="Li C."/>
            <person name="Du R."/>
            <person name="Wang X."/>
            <person name="Sun T."/>
            <person name="Guo L."/>
            <person name="Liang H."/>
            <person name="Lu P."/>
            <person name="Wu Y."/>
            <person name="Zhang Z."/>
            <person name="Ro D.K."/>
            <person name="Shang Y."/>
            <person name="Huang S."/>
            <person name="Yan J."/>
        </authorList>
    </citation>
    <scope>NUCLEOTIDE SEQUENCE [LARGE SCALE GENOMIC DNA]</scope>
    <source>
        <strain evidence="1">Ta-2019</strain>
    </source>
</reference>
<proteinExistence type="predicted"/>
<name>A0AA38LHF1_TAXCH</name>
<evidence type="ECO:0000313" key="2">
    <source>
        <dbReference type="Proteomes" id="UP000824469"/>
    </source>
</evidence>
<dbReference type="InterPro" id="IPR027443">
    <property type="entry name" value="IPNS-like_sf"/>
</dbReference>
<gene>
    <name evidence="1" type="ORF">KI387_005261</name>
</gene>
<organism evidence="1 2">
    <name type="scientific">Taxus chinensis</name>
    <name type="common">Chinese yew</name>
    <name type="synonym">Taxus wallichiana var. chinensis</name>
    <dbReference type="NCBI Taxonomy" id="29808"/>
    <lineage>
        <taxon>Eukaryota</taxon>
        <taxon>Viridiplantae</taxon>
        <taxon>Streptophyta</taxon>
        <taxon>Embryophyta</taxon>
        <taxon>Tracheophyta</taxon>
        <taxon>Spermatophyta</taxon>
        <taxon>Pinopsida</taxon>
        <taxon>Pinidae</taxon>
        <taxon>Conifers II</taxon>
        <taxon>Cupressales</taxon>
        <taxon>Taxaceae</taxon>
        <taxon>Taxus</taxon>
    </lineage>
</organism>